<feature type="region of interest" description="Disordered" evidence="1">
    <location>
        <begin position="20"/>
        <end position="51"/>
    </location>
</feature>
<evidence type="ECO:0000313" key="2">
    <source>
        <dbReference type="EMBL" id="QHS97888.1"/>
    </source>
</evidence>
<evidence type="ECO:0000256" key="1">
    <source>
        <dbReference type="SAM" id="MobiDB-lite"/>
    </source>
</evidence>
<proteinExistence type="predicted"/>
<feature type="region of interest" description="Disordered" evidence="1">
    <location>
        <begin position="92"/>
        <end position="126"/>
    </location>
</feature>
<accession>A0A6C0C2K3</accession>
<organism evidence="2">
    <name type="scientific">viral metagenome</name>
    <dbReference type="NCBI Taxonomy" id="1070528"/>
    <lineage>
        <taxon>unclassified sequences</taxon>
        <taxon>metagenomes</taxon>
        <taxon>organismal metagenomes</taxon>
    </lineage>
</organism>
<name>A0A6C0C2K3_9ZZZZ</name>
<dbReference type="EMBL" id="MN739307">
    <property type="protein sequence ID" value="QHS97888.1"/>
    <property type="molecule type" value="Genomic_DNA"/>
</dbReference>
<sequence length="126" mass="13881">MSIQRMYAPRRHSLGMPSVASIRRPTATTSVNRRNNLSTPALALPSTQTSSPSFDAHALLQVAKKTQVHTEEMTHRHGEELLLRTKELSQKSIKRGTTLNMSSPLDRHAGQRRAAPTGQPRGCNCA</sequence>
<reference evidence="2" key="1">
    <citation type="journal article" date="2020" name="Nature">
        <title>Giant virus diversity and host interactions through global metagenomics.</title>
        <authorList>
            <person name="Schulz F."/>
            <person name="Roux S."/>
            <person name="Paez-Espino D."/>
            <person name="Jungbluth S."/>
            <person name="Walsh D.A."/>
            <person name="Denef V.J."/>
            <person name="McMahon K.D."/>
            <person name="Konstantinidis K.T."/>
            <person name="Eloe-Fadrosh E.A."/>
            <person name="Kyrpides N.C."/>
            <person name="Woyke T."/>
        </authorList>
    </citation>
    <scope>NUCLEOTIDE SEQUENCE</scope>
    <source>
        <strain evidence="2">GVMAG-M-3300020182-33</strain>
    </source>
</reference>
<feature type="compositionally biased region" description="Polar residues" evidence="1">
    <location>
        <begin position="26"/>
        <end position="51"/>
    </location>
</feature>
<protein>
    <submittedName>
        <fullName evidence="2">Uncharacterized protein</fullName>
    </submittedName>
</protein>
<dbReference type="AlphaFoldDB" id="A0A6C0C2K3"/>